<keyword evidence="4" id="KW-0809">Transit peptide</keyword>
<keyword evidence="6" id="KW-0576">Peroxisome</keyword>
<keyword evidence="10" id="KW-1185">Reference proteome</keyword>
<dbReference type="Pfam" id="PF00108">
    <property type="entry name" value="Thiolase_N"/>
    <property type="match status" value="1"/>
</dbReference>
<dbReference type="InterPro" id="IPR002155">
    <property type="entry name" value="Thiolase"/>
</dbReference>
<evidence type="ECO:0000313" key="9">
    <source>
        <dbReference type="EMBL" id="KAI7843663.1"/>
    </source>
</evidence>
<evidence type="ECO:0000256" key="7">
    <source>
        <dbReference type="ARBA" id="ARBA00024073"/>
    </source>
</evidence>
<dbReference type="GO" id="GO:0005777">
    <property type="term" value="C:peroxisome"/>
    <property type="evidence" value="ECO:0007669"/>
    <property type="project" value="UniProtKB-SubCell"/>
</dbReference>
<dbReference type="InterPro" id="IPR050215">
    <property type="entry name" value="Thiolase-like_sf_Thiolase"/>
</dbReference>
<keyword evidence="2" id="KW-0808">Transferase</keyword>
<reference evidence="9" key="1">
    <citation type="submission" date="2020-11" db="EMBL/GenBank/DDBJ databases">
        <title>Chlorella ohadii genome sequencing and assembly.</title>
        <authorList>
            <person name="Murik O."/>
            <person name="Treves H."/>
            <person name="Kedem I."/>
            <person name="Shotland Y."/>
            <person name="Kaplan A."/>
        </authorList>
    </citation>
    <scope>NUCLEOTIDE SEQUENCE</scope>
    <source>
        <strain evidence="9">1</strain>
    </source>
</reference>
<dbReference type="GO" id="GO:0003988">
    <property type="term" value="F:acetyl-CoA C-acyltransferase activity"/>
    <property type="evidence" value="ECO:0007669"/>
    <property type="project" value="UniProtKB-EC"/>
</dbReference>
<dbReference type="PANTHER" id="PTHR43853:SF8">
    <property type="entry name" value="3-KETOACYL-COA THIOLASE, PEROXISOMAL"/>
    <property type="match status" value="1"/>
</dbReference>
<name>A0AAD5H7C9_9CHLO</name>
<dbReference type="SUPFAM" id="SSF53901">
    <property type="entry name" value="Thiolase-like"/>
    <property type="match status" value="2"/>
</dbReference>
<evidence type="ECO:0000259" key="8">
    <source>
        <dbReference type="Pfam" id="PF00108"/>
    </source>
</evidence>
<evidence type="ECO:0000256" key="2">
    <source>
        <dbReference type="ARBA" id="ARBA00022679"/>
    </source>
</evidence>
<keyword evidence="3" id="KW-0276">Fatty acid metabolism</keyword>
<dbReference type="InterPro" id="IPR020616">
    <property type="entry name" value="Thiolase_N"/>
</dbReference>
<comment type="caution">
    <text evidence="9">The sequence shown here is derived from an EMBL/GenBank/DDBJ whole genome shotgun (WGS) entry which is preliminary data.</text>
</comment>
<evidence type="ECO:0000256" key="4">
    <source>
        <dbReference type="ARBA" id="ARBA00022946"/>
    </source>
</evidence>
<feature type="domain" description="Thiolase N-terminal" evidence="8">
    <location>
        <begin position="32"/>
        <end position="203"/>
    </location>
</feature>
<evidence type="ECO:0000256" key="6">
    <source>
        <dbReference type="ARBA" id="ARBA00023140"/>
    </source>
</evidence>
<comment type="subcellular location">
    <subcellularLocation>
        <location evidence="1">Peroxisome</location>
    </subcellularLocation>
</comment>
<dbReference type="InterPro" id="IPR016039">
    <property type="entry name" value="Thiolase-like"/>
</dbReference>
<evidence type="ECO:0000256" key="5">
    <source>
        <dbReference type="ARBA" id="ARBA00023098"/>
    </source>
</evidence>
<evidence type="ECO:0000256" key="1">
    <source>
        <dbReference type="ARBA" id="ARBA00004275"/>
    </source>
</evidence>
<evidence type="ECO:0000313" key="10">
    <source>
        <dbReference type="Proteomes" id="UP001205105"/>
    </source>
</evidence>
<protein>
    <recommendedName>
        <fullName evidence="7">acetyl-CoA C-acyltransferase</fullName>
        <ecNumber evidence="7">2.3.1.16</ecNumber>
    </recommendedName>
</protein>
<evidence type="ECO:0000256" key="3">
    <source>
        <dbReference type="ARBA" id="ARBA00022832"/>
    </source>
</evidence>
<dbReference type="InterPro" id="IPR020613">
    <property type="entry name" value="Thiolase_CS"/>
</dbReference>
<organism evidence="9 10">
    <name type="scientific">Chlorella ohadii</name>
    <dbReference type="NCBI Taxonomy" id="2649997"/>
    <lineage>
        <taxon>Eukaryota</taxon>
        <taxon>Viridiplantae</taxon>
        <taxon>Chlorophyta</taxon>
        <taxon>core chlorophytes</taxon>
        <taxon>Trebouxiophyceae</taxon>
        <taxon>Chlorellales</taxon>
        <taxon>Chlorellaceae</taxon>
        <taxon>Chlorella clade</taxon>
        <taxon>Chlorella</taxon>
    </lineage>
</organism>
<dbReference type="PROSITE" id="PS00099">
    <property type="entry name" value="THIOLASE_3"/>
    <property type="match status" value="1"/>
</dbReference>
<dbReference type="CDD" id="cd00751">
    <property type="entry name" value="thiolase"/>
    <property type="match status" value="1"/>
</dbReference>
<dbReference type="InterPro" id="IPR020610">
    <property type="entry name" value="Thiolase_AS"/>
</dbReference>
<proteinExistence type="predicted"/>
<dbReference type="AlphaFoldDB" id="A0AAD5H7C9"/>
<dbReference type="EC" id="2.3.1.16" evidence="7"/>
<dbReference type="EMBL" id="JADXDR010000036">
    <property type="protein sequence ID" value="KAI7843663.1"/>
    <property type="molecule type" value="Genomic_DNA"/>
</dbReference>
<dbReference type="PANTHER" id="PTHR43853">
    <property type="entry name" value="3-KETOACYL-COA THIOLASE, PEROXISOMAL"/>
    <property type="match status" value="1"/>
</dbReference>
<dbReference type="PROSITE" id="PS00737">
    <property type="entry name" value="THIOLASE_2"/>
    <property type="match status" value="1"/>
</dbReference>
<sequence length="326" mass="33868">MVGGFKDTPIDDLVVAVLKETLKRTGVKPEVRTATILAGFPVTVPAMTVNRQCAAGLQSIADAAAGIAAGYYDIGIAGGNTSACSHAGVESMSHAPLKWEGSENPKLEENEDAKACLTPMGLTSDNVAERFNVPREVQDAAAVASHAKALKAQEAGKFKDEIVPVETTQVIEKDGEKETKQKLQKMHPVFSKGGTTTVGNACQAEAIPKALEKAGLSKDDVEVFEINEAFASQFAYCVQALGIDAEKINPNGGAIALGHPIGCSGARQTVTLLHEMQKRVKGSTEGSAEGSSDHAPRYGVVSMCVGSGMGAAAVFEFNGAVVPAKA</sequence>
<gene>
    <name evidence="9" type="ORF">COHA_002564</name>
</gene>
<keyword evidence="5" id="KW-0443">Lipid metabolism</keyword>
<dbReference type="Proteomes" id="UP001205105">
    <property type="component" value="Unassembled WGS sequence"/>
</dbReference>
<dbReference type="GO" id="GO:0010124">
    <property type="term" value="P:phenylacetate catabolic process"/>
    <property type="evidence" value="ECO:0007669"/>
    <property type="project" value="TreeGrafter"/>
</dbReference>
<dbReference type="GO" id="GO:0006635">
    <property type="term" value="P:fatty acid beta-oxidation"/>
    <property type="evidence" value="ECO:0007669"/>
    <property type="project" value="TreeGrafter"/>
</dbReference>
<dbReference type="Gene3D" id="3.40.47.10">
    <property type="match status" value="2"/>
</dbReference>
<accession>A0AAD5H7C9</accession>